<dbReference type="Pfam" id="PF00300">
    <property type="entry name" value="His_Phos_1"/>
    <property type="match status" value="1"/>
</dbReference>
<dbReference type="PANTHER" id="PTHR20935:SF0">
    <property type="entry name" value="SERINE_THREONINE-PROTEIN PHOSPHATASE PGAM5, MITOCHONDRIAL"/>
    <property type="match status" value="1"/>
</dbReference>
<dbReference type="CDD" id="cd07067">
    <property type="entry name" value="HP_PGM_like"/>
    <property type="match status" value="1"/>
</dbReference>
<name>A0ABT4MSD3_GORRU</name>
<keyword evidence="1" id="KW-0378">Hydrolase</keyword>
<dbReference type="RefSeq" id="WP_168187143.1">
    <property type="nucleotide sequence ID" value="NZ_JAPWIE010000002.1"/>
</dbReference>
<dbReference type="InterPro" id="IPR029033">
    <property type="entry name" value="His_PPase_superfam"/>
</dbReference>
<dbReference type="SUPFAM" id="SSF53254">
    <property type="entry name" value="Phosphoglycerate mutase-like"/>
    <property type="match status" value="1"/>
</dbReference>
<keyword evidence="3" id="KW-1185">Reference proteome</keyword>
<evidence type="ECO:0000313" key="3">
    <source>
        <dbReference type="Proteomes" id="UP001067235"/>
    </source>
</evidence>
<dbReference type="InterPro" id="IPR051021">
    <property type="entry name" value="Mito_Ser/Thr_phosphatase"/>
</dbReference>
<protein>
    <submittedName>
        <fullName evidence="2">Histidine phosphatase family protein</fullName>
    </submittedName>
</protein>
<dbReference type="Proteomes" id="UP001067235">
    <property type="component" value="Unassembled WGS sequence"/>
</dbReference>
<dbReference type="EMBL" id="JAPWIE010000002">
    <property type="protein sequence ID" value="MCZ4549927.1"/>
    <property type="molecule type" value="Genomic_DNA"/>
</dbReference>
<organism evidence="2 3">
    <name type="scientific">Gordonia rubripertincta</name>
    <name type="common">Rhodococcus corallinus</name>
    <dbReference type="NCBI Taxonomy" id="36822"/>
    <lineage>
        <taxon>Bacteria</taxon>
        <taxon>Bacillati</taxon>
        <taxon>Actinomycetota</taxon>
        <taxon>Actinomycetes</taxon>
        <taxon>Mycobacteriales</taxon>
        <taxon>Gordoniaceae</taxon>
        <taxon>Gordonia</taxon>
    </lineage>
</organism>
<comment type="caution">
    <text evidence="2">The sequence shown here is derived from an EMBL/GenBank/DDBJ whole genome shotgun (WGS) entry which is preliminary data.</text>
</comment>
<reference evidence="2" key="1">
    <citation type="submission" date="2022-12" db="EMBL/GenBank/DDBJ databases">
        <authorList>
            <person name="Krivoruchko A.V."/>
            <person name="Elkin A."/>
        </authorList>
    </citation>
    <scope>NUCLEOTIDE SEQUENCE</scope>
    <source>
        <strain evidence="2">IEGM 1388</strain>
    </source>
</reference>
<sequence>MGVIYLVRHGQAGTDENGYGSLTELGRQQARNVGAKLAARIPKVDFTVSGNLARQLETIEEIVGQFPDSNAPAPVVNAGWNEYDLTRLAHTDVPPTGTSEEAAQAQRSFQRRLDASLLTWAADEETTGPGSYVDYRESMLQALEEIAAHAGPGQVAIAASSAGTIGAVVAHLWGISSENWPSVSRTMVNASITKLIVGKSGINVMSVNDHAHADVDDDDGRRLMMTMR</sequence>
<accession>A0ABT4MSD3</accession>
<dbReference type="SMART" id="SM00855">
    <property type="entry name" value="PGAM"/>
    <property type="match status" value="1"/>
</dbReference>
<evidence type="ECO:0000313" key="2">
    <source>
        <dbReference type="EMBL" id="MCZ4549927.1"/>
    </source>
</evidence>
<dbReference type="InterPro" id="IPR013078">
    <property type="entry name" value="His_Pase_superF_clade-1"/>
</dbReference>
<dbReference type="Gene3D" id="3.40.50.1240">
    <property type="entry name" value="Phosphoglycerate mutase-like"/>
    <property type="match status" value="1"/>
</dbReference>
<evidence type="ECO:0000256" key="1">
    <source>
        <dbReference type="ARBA" id="ARBA00022801"/>
    </source>
</evidence>
<proteinExistence type="predicted"/>
<gene>
    <name evidence="2" type="ORF">O4213_08025</name>
</gene>
<dbReference type="PANTHER" id="PTHR20935">
    <property type="entry name" value="PHOSPHOGLYCERATE MUTASE-RELATED"/>
    <property type="match status" value="1"/>
</dbReference>